<dbReference type="Pfam" id="PF06580">
    <property type="entry name" value="His_kinase"/>
    <property type="match status" value="1"/>
</dbReference>
<evidence type="ECO:0000256" key="4">
    <source>
        <dbReference type="ARBA" id="ARBA00022679"/>
    </source>
</evidence>
<dbReference type="InterPro" id="IPR003660">
    <property type="entry name" value="HAMP_dom"/>
</dbReference>
<evidence type="ECO:0000313" key="9">
    <source>
        <dbReference type="Proteomes" id="UP000247476"/>
    </source>
</evidence>
<keyword evidence="9" id="KW-1185">Reference proteome</keyword>
<dbReference type="InterPro" id="IPR036890">
    <property type="entry name" value="HATPase_C_sf"/>
</dbReference>
<dbReference type="GO" id="GO:0000155">
    <property type="term" value="F:phosphorelay sensor kinase activity"/>
    <property type="evidence" value="ECO:0007669"/>
    <property type="project" value="InterPro"/>
</dbReference>
<keyword evidence="6" id="KW-1133">Transmembrane helix</keyword>
<dbReference type="Pfam" id="PF00672">
    <property type="entry name" value="HAMP"/>
    <property type="match status" value="1"/>
</dbReference>
<dbReference type="RefSeq" id="WP_110838258.1">
    <property type="nucleotide sequence ID" value="NZ_QJVJ01000001.1"/>
</dbReference>
<protein>
    <recommendedName>
        <fullName evidence="7">HAMP domain-containing protein</fullName>
    </recommendedName>
</protein>
<evidence type="ECO:0000256" key="1">
    <source>
        <dbReference type="ARBA" id="ARBA00004651"/>
    </source>
</evidence>
<evidence type="ECO:0000256" key="5">
    <source>
        <dbReference type="ARBA" id="ARBA00023136"/>
    </source>
</evidence>
<evidence type="ECO:0000256" key="2">
    <source>
        <dbReference type="ARBA" id="ARBA00022475"/>
    </source>
</evidence>
<dbReference type="GO" id="GO:0005886">
    <property type="term" value="C:plasma membrane"/>
    <property type="evidence" value="ECO:0007669"/>
    <property type="project" value="UniProtKB-SubCell"/>
</dbReference>
<dbReference type="SMART" id="SM00304">
    <property type="entry name" value="HAMP"/>
    <property type="match status" value="1"/>
</dbReference>
<evidence type="ECO:0000256" key="6">
    <source>
        <dbReference type="SAM" id="Phobius"/>
    </source>
</evidence>
<dbReference type="PANTHER" id="PTHR34220">
    <property type="entry name" value="SENSOR HISTIDINE KINASE YPDA"/>
    <property type="match status" value="1"/>
</dbReference>
<dbReference type="SUPFAM" id="SSF55874">
    <property type="entry name" value="ATPase domain of HSP90 chaperone/DNA topoisomerase II/histidine kinase"/>
    <property type="match status" value="1"/>
</dbReference>
<dbReference type="PROSITE" id="PS50885">
    <property type="entry name" value="HAMP"/>
    <property type="match status" value="1"/>
</dbReference>
<dbReference type="Gene3D" id="6.10.340.10">
    <property type="match status" value="1"/>
</dbReference>
<dbReference type="Proteomes" id="UP000247476">
    <property type="component" value="Unassembled WGS sequence"/>
</dbReference>
<feature type="transmembrane region" description="Helical" evidence="6">
    <location>
        <begin position="295"/>
        <end position="316"/>
    </location>
</feature>
<keyword evidence="6" id="KW-0812">Transmembrane</keyword>
<evidence type="ECO:0000256" key="3">
    <source>
        <dbReference type="ARBA" id="ARBA00022553"/>
    </source>
</evidence>
<keyword evidence="3" id="KW-0597">Phosphoprotein</keyword>
<reference evidence="8 9" key="1">
    <citation type="submission" date="2018-05" db="EMBL/GenBank/DDBJ databases">
        <title>Paenibacillus flagellatus sp. nov., isolated from selenium mineral soil.</title>
        <authorList>
            <person name="Dai X."/>
        </authorList>
    </citation>
    <scope>NUCLEOTIDE SEQUENCE [LARGE SCALE GENOMIC DNA]</scope>
    <source>
        <strain evidence="8 9">DXL2</strain>
    </source>
</reference>
<dbReference type="OrthoDB" id="2062925at2"/>
<keyword evidence="2" id="KW-1003">Cell membrane</keyword>
<dbReference type="AlphaFoldDB" id="A0A2V5KC91"/>
<sequence length="598" mass="67513">MKSYVRLWQRLTVYPKLVVCFLVIILPVFAVTIGMNAMGAETVRGEITRSMSTTSKQYLNLIATDLNRAIRMQRDYINNEDLIDLAVKSPVLTEIDKTASIVRLQRQLRQFQSDNAFIEDVVLFIPAIGRAIAANDGSVQPIEQDRLDAMKEAARRADAPVVSWRGKLHIGFSYPDGAILSGRKEPLFVLALVLSDAGLREALSQFRFGRSGGAVLAGGKRDWIVAGGEDETMGLQLQSHLSRVEPAPSGSSLPSLRLGGKRYMVAAERDAALDVTLIAYAEESELLGPIKQYRVWFWVLCGLSIVAVAAFSYWIFKWIHQPMKKLVYAFRRVEQGNLEVTVSSPNRDEFGYLFVQFNGMVAEINRLIREVYEKNFRLQAAEYRQLQSQINPHFLYNSLFIIYRMAKLQETDNVMRLSRHLGEYFRFITRDASDEVPLREELTHAKHYVDIQSIRFNNRIQASFEDIPPIADTVKVPRLIVQPIVENVYQHAFRNKLSDGRLRIGLVLETDRLLIEVEDNGARPDDAELERLNARLLASDREMETTGMINVHRRLRIKYGEAGGIGLTPGGLGGLKVIIAIALEGKEAQPGAEHDRGR</sequence>
<comment type="caution">
    <text evidence="8">The sequence shown here is derived from an EMBL/GenBank/DDBJ whole genome shotgun (WGS) entry which is preliminary data.</text>
</comment>
<dbReference type="InterPro" id="IPR050640">
    <property type="entry name" value="Bact_2-comp_sensor_kinase"/>
</dbReference>
<dbReference type="SUPFAM" id="SSF158472">
    <property type="entry name" value="HAMP domain-like"/>
    <property type="match status" value="1"/>
</dbReference>
<dbReference type="PANTHER" id="PTHR34220:SF7">
    <property type="entry name" value="SENSOR HISTIDINE KINASE YPDA"/>
    <property type="match status" value="1"/>
</dbReference>
<dbReference type="Gene3D" id="3.30.565.10">
    <property type="entry name" value="Histidine kinase-like ATPase, C-terminal domain"/>
    <property type="match status" value="1"/>
</dbReference>
<accession>A0A2V5KC91</accession>
<gene>
    <name evidence="8" type="ORF">DLM86_01895</name>
</gene>
<comment type="subcellular location">
    <subcellularLocation>
        <location evidence="1">Cell membrane</location>
        <topology evidence="1">Multi-pass membrane protein</topology>
    </subcellularLocation>
</comment>
<keyword evidence="5 6" id="KW-0472">Membrane</keyword>
<name>A0A2V5KC91_9BACL</name>
<organism evidence="8 9">
    <name type="scientific">Paenibacillus flagellatus</name>
    <dbReference type="NCBI Taxonomy" id="2211139"/>
    <lineage>
        <taxon>Bacteria</taxon>
        <taxon>Bacillati</taxon>
        <taxon>Bacillota</taxon>
        <taxon>Bacilli</taxon>
        <taxon>Bacillales</taxon>
        <taxon>Paenibacillaceae</taxon>
        <taxon>Paenibacillus</taxon>
    </lineage>
</organism>
<dbReference type="InterPro" id="IPR010559">
    <property type="entry name" value="Sig_transdc_His_kin_internal"/>
</dbReference>
<evidence type="ECO:0000259" key="7">
    <source>
        <dbReference type="PROSITE" id="PS50885"/>
    </source>
</evidence>
<proteinExistence type="predicted"/>
<feature type="domain" description="HAMP" evidence="7">
    <location>
        <begin position="317"/>
        <end position="369"/>
    </location>
</feature>
<evidence type="ECO:0000313" key="8">
    <source>
        <dbReference type="EMBL" id="PYI57219.1"/>
    </source>
</evidence>
<dbReference type="EMBL" id="QJVJ01000001">
    <property type="protein sequence ID" value="PYI57219.1"/>
    <property type="molecule type" value="Genomic_DNA"/>
</dbReference>
<keyword evidence="4" id="KW-0808">Transferase</keyword>
<dbReference type="CDD" id="cd06225">
    <property type="entry name" value="HAMP"/>
    <property type="match status" value="1"/>
</dbReference>